<evidence type="ECO:0000256" key="2">
    <source>
        <dbReference type="ARBA" id="ARBA00022737"/>
    </source>
</evidence>
<feature type="repeat" description="NHL" evidence="6">
    <location>
        <begin position="575"/>
        <end position="616"/>
    </location>
</feature>
<evidence type="ECO:0000256" key="7">
    <source>
        <dbReference type="SAM" id="MobiDB-lite"/>
    </source>
</evidence>
<feature type="repeat" description="NHL" evidence="6">
    <location>
        <begin position="651"/>
        <end position="680"/>
    </location>
</feature>
<dbReference type="EMBL" id="KB096134">
    <property type="protein sequence ID" value="ESO07943.1"/>
    <property type="molecule type" value="Genomic_DNA"/>
</dbReference>
<dbReference type="Pfam" id="PF01436">
    <property type="entry name" value="NHL"/>
    <property type="match status" value="2"/>
</dbReference>
<dbReference type="OMA" id="QFSGPHF"/>
<name>T1EF07_HELRO</name>
<dbReference type="SUPFAM" id="SSF101898">
    <property type="entry name" value="NHL repeat"/>
    <property type="match status" value="1"/>
</dbReference>
<dbReference type="InterPro" id="IPR001258">
    <property type="entry name" value="NHL_repeat"/>
</dbReference>
<dbReference type="Pfam" id="PF00643">
    <property type="entry name" value="zf-B_box"/>
    <property type="match status" value="1"/>
</dbReference>
<keyword evidence="4" id="KW-0862">Zinc</keyword>
<dbReference type="SUPFAM" id="SSF57845">
    <property type="entry name" value="B-box zinc-binding domain"/>
    <property type="match status" value="1"/>
</dbReference>
<feature type="repeat" description="NHL" evidence="6">
    <location>
        <begin position="485"/>
        <end position="526"/>
    </location>
</feature>
<dbReference type="InParanoid" id="T1EF07"/>
<dbReference type="Gene3D" id="2.60.40.10">
    <property type="entry name" value="Immunoglobulins"/>
    <property type="match status" value="1"/>
</dbReference>
<feature type="region of interest" description="Disordered" evidence="7">
    <location>
        <begin position="438"/>
        <end position="492"/>
    </location>
</feature>
<feature type="repeat" description="NHL" evidence="6">
    <location>
        <begin position="684"/>
        <end position="727"/>
    </location>
</feature>
<dbReference type="InterPro" id="IPR001841">
    <property type="entry name" value="Znf_RING"/>
</dbReference>
<feature type="compositionally biased region" description="Polar residues" evidence="7">
    <location>
        <begin position="441"/>
        <end position="452"/>
    </location>
</feature>
<dbReference type="EMBL" id="AMQM01003338">
    <property type="status" value="NOT_ANNOTATED_CDS"/>
    <property type="molecule type" value="Genomic_DNA"/>
</dbReference>
<evidence type="ECO:0000256" key="4">
    <source>
        <dbReference type="ARBA" id="ARBA00022833"/>
    </source>
</evidence>
<dbReference type="InterPro" id="IPR000315">
    <property type="entry name" value="Znf_B-box"/>
</dbReference>
<dbReference type="GO" id="GO:0043161">
    <property type="term" value="P:proteasome-mediated ubiquitin-dependent protein catabolic process"/>
    <property type="evidence" value="ECO:0000318"/>
    <property type="project" value="GO_Central"/>
</dbReference>
<evidence type="ECO:0000313" key="12">
    <source>
        <dbReference type="Proteomes" id="UP000015101"/>
    </source>
</evidence>
<evidence type="ECO:0000256" key="3">
    <source>
        <dbReference type="ARBA" id="ARBA00022771"/>
    </source>
</evidence>
<reference evidence="11" key="3">
    <citation type="submission" date="2015-06" db="UniProtKB">
        <authorList>
            <consortium name="EnsemblMetazoa"/>
        </authorList>
    </citation>
    <scope>IDENTIFICATION</scope>
</reference>
<dbReference type="InterPro" id="IPR057750">
    <property type="entry name" value="TRIM2/3_C"/>
</dbReference>
<dbReference type="PANTHER" id="PTHR24104">
    <property type="entry name" value="E3 UBIQUITIN-PROTEIN LIGASE NHLRC1-RELATED"/>
    <property type="match status" value="1"/>
</dbReference>
<dbReference type="Pfam" id="PF00097">
    <property type="entry name" value="zf-C3HC4"/>
    <property type="match status" value="1"/>
</dbReference>
<dbReference type="GO" id="GO:0030371">
    <property type="term" value="F:translation repressor activity"/>
    <property type="evidence" value="ECO:0000318"/>
    <property type="project" value="GO_Central"/>
</dbReference>
<dbReference type="EMBL" id="AMQM01003337">
    <property type="status" value="NOT_ANNOTATED_CDS"/>
    <property type="molecule type" value="Genomic_DNA"/>
</dbReference>
<dbReference type="HOGENOM" id="CLU_008645_5_0_1"/>
<feature type="domain" description="B box-type" evidence="9">
    <location>
        <begin position="124"/>
        <end position="165"/>
    </location>
</feature>
<evidence type="ECO:0000259" key="9">
    <source>
        <dbReference type="PROSITE" id="PS50119"/>
    </source>
</evidence>
<dbReference type="Gene3D" id="3.30.40.10">
    <property type="entry name" value="Zinc/RING finger domain, C3HC4 (zinc finger)"/>
    <property type="match status" value="1"/>
</dbReference>
<dbReference type="RefSeq" id="XP_009013732.1">
    <property type="nucleotide sequence ID" value="XM_009015484.1"/>
</dbReference>
<feature type="repeat" description="NHL" evidence="6">
    <location>
        <begin position="728"/>
        <end position="771"/>
    </location>
</feature>
<reference evidence="12" key="1">
    <citation type="submission" date="2012-12" db="EMBL/GenBank/DDBJ databases">
        <authorList>
            <person name="Hellsten U."/>
            <person name="Grimwood J."/>
            <person name="Chapman J.A."/>
            <person name="Shapiro H."/>
            <person name="Aerts A."/>
            <person name="Otillar R.P."/>
            <person name="Terry A.Y."/>
            <person name="Boore J.L."/>
            <person name="Simakov O."/>
            <person name="Marletaz F."/>
            <person name="Cho S.-J."/>
            <person name="Edsinger-Gonzales E."/>
            <person name="Havlak P."/>
            <person name="Kuo D.-H."/>
            <person name="Larsson T."/>
            <person name="Lv J."/>
            <person name="Arendt D."/>
            <person name="Savage R."/>
            <person name="Osoegawa K."/>
            <person name="de Jong P."/>
            <person name="Lindberg D.R."/>
            <person name="Seaver E.C."/>
            <person name="Weisblat D.A."/>
            <person name="Putnam N.H."/>
            <person name="Grigoriev I.V."/>
            <person name="Rokhsar D.S."/>
        </authorList>
    </citation>
    <scope>NUCLEOTIDE SEQUENCE</scope>
</reference>
<organism evidence="11 12">
    <name type="scientific">Helobdella robusta</name>
    <name type="common">Californian leech</name>
    <dbReference type="NCBI Taxonomy" id="6412"/>
    <lineage>
        <taxon>Eukaryota</taxon>
        <taxon>Metazoa</taxon>
        <taxon>Spiralia</taxon>
        <taxon>Lophotrochozoa</taxon>
        <taxon>Annelida</taxon>
        <taxon>Clitellata</taxon>
        <taxon>Hirudinea</taxon>
        <taxon>Rhynchobdellida</taxon>
        <taxon>Glossiphoniidae</taxon>
        <taxon>Helobdella</taxon>
    </lineage>
</organism>
<evidence type="ECO:0000256" key="5">
    <source>
        <dbReference type="PROSITE-ProRule" id="PRU00024"/>
    </source>
</evidence>
<evidence type="ECO:0000256" key="1">
    <source>
        <dbReference type="ARBA" id="ARBA00022723"/>
    </source>
</evidence>
<dbReference type="GeneID" id="20195159"/>
<dbReference type="InterPro" id="IPR017907">
    <property type="entry name" value="Znf_RING_CS"/>
</dbReference>
<accession>T1EF07</accession>
<dbReference type="PROSITE" id="PS51125">
    <property type="entry name" value="NHL"/>
    <property type="match status" value="6"/>
</dbReference>
<evidence type="ECO:0000313" key="11">
    <source>
        <dbReference type="EnsemblMetazoa" id="HelroP110232"/>
    </source>
</evidence>
<dbReference type="CDD" id="cd14960">
    <property type="entry name" value="NHL_TRIM2_like"/>
    <property type="match status" value="1"/>
</dbReference>
<dbReference type="EnsemblMetazoa" id="HelroT110232">
    <property type="protein sequence ID" value="HelroP110232"/>
    <property type="gene ID" value="HelroG110232"/>
</dbReference>
<dbReference type="SUPFAM" id="SSF57850">
    <property type="entry name" value="RING/U-box"/>
    <property type="match status" value="1"/>
</dbReference>
<proteinExistence type="predicted"/>
<evidence type="ECO:0000259" key="8">
    <source>
        <dbReference type="PROSITE" id="PS50089"/>
    </source>
</evidence>
<dbReference type="InterPro" id="IPR018957">
    <property type="entry name" value="Znf_C3HC4_RING-type"/>
</dbReference>
<keyword evidence="3 5" id="KW-0863">Zinc-finger</keyword>
<dbReference type="PROSITE" id="PS00518">
    <property type="entry name" value="ZF_RING_1"/>
    <property type="match status" value="1"/>
</dbReference>
<evidence type="ECO:0000256" key="6">
    <source>
        <dbReference type="PROSITE-ProRule" id="PRU00504"/>
    </source>
</evidence>
<evidence type="ECO:0008006" key="13">
    <source>
        <dbReference type="Google" id="ProtNLM"/>
    </source>
</evidence>
<dbReference type="GO" id="GO:0017148">
    <property type="term" value="P:negative regulation of translation"/>
    <property type="evidence" value="ECO:0000318"/>
    <property type="project" value="GO_Central"/>
</dbReference>
<dbReference type="GO" id="GO:0061630">
    <property type="term" value="F:ubiquitin protein ligase activity"/>
    <property type="evidence" value="ECO:0000318"/>
    <property type="project" value="GO_Central"/>
</dbReference>
<dbReference type="GO" id="GO:0008270">
    <property type="term" value="F:zinc ion binding"/>
    <property type="evidence" value="ECO:0007669"/>
    <property type="project" value="UniProtKB-KW"/>
</dbReference>
<reference evidence="10 12" key="2">
    <citation type="journal article" date="2013" name="Nature">
        <title>Insights into bilaterian evolution from three spiralian genomes.</title>
        <authorList>
            <person name="Simakov O."/>
            <person name="Marletaz F."/>
            <person name="Cho S.J."/>
            <person name="Edsinger-Gonzales E."/>
            <person name="Havlak P."/>
            <person name="Hellsten U."/>
            <person name="Kuo D.H."/>
            <person name="Larsson T."/>
            <person name="Lv J."/>
            <person name="Arendt D."/>
            <person name="Savage R."/>
            <person name="Osoegawa K."/>
            <person name="de Jong P."/>
            <person name="Grimwood J."/>
            <person name="Chapman J.A."/>
            <person name="Shapiro H."/>
            <person name="Aerts A."/>
            <person name="Otillar R.P."/>
            <person name="Terry A.Y."/>
            <person name="Boore J.L."/>
            <person name="Grigoriev I.V."/>
            <person name="Lindberg D.R."/>
            <person name="Seaver E.C."/>
            <person name="Weisblat D.A."/>
            <person name="Putnam N.H."/>
            <person name="Rokhsar D.S."/>
        </authorList>
    </citation>
    <scope>NUCLEOTIDE SEQUENCE</scope>
</reference>
<dbReference type="InterPro" id="IPR013783">
    <property type="entry name" value="Ig-like_fold"/>
</dbReference>
<dbReference type="OrthoDB" id="27136at2759"/>
<dbReference type="PROSITE" id="PS50119">
    <property type="entry name" value="ZF_BBOX"/>
    <property type="match status" value="1"/>
</dbReference>
<dbReference type="AlphaFoldDB" id="T1EF07"/>
<protein>
    <recommendedName>
        <fullName evidence="13">RING-type domain-containing protein</fullName>
    </recommendedName>
</protein>
<evidence type="ECO:0000313" key="10">
    <source>
        <dbReference type="EMBL" id="ESO07943.1"/>
    </source>
</evidence>
<dbReference type="InterPro" id="IPR013083">
    <property type="entry name" value="Znf_RING/FYVE/PHD"/>
</dbReference>
<feature type="repeat" description="NHL" evidence="6">
    <location>
        <begin position="530"/>
        <end position="574"/>
    </location>
</feature>
<dbReference type="Gene3D" id="2.120.10.30">
    <property type="entry name" value="TolB, C-terminal domain"/>
    <property type="match status" value="2"/>
</dbReference>
<dbReference type="Proteomes" id="UP000015101">
    <property type="component" value="Unassembled WGS sequence"/>
</dbReference>
<dbReference type="STRING" id="6412.T1EF07"/>
<dbReference type="eggNOG" id="KOG2177">
    <property type="taxonomic scope" value="Eukaryota"/>
</dbReference>
<keyword evidence="2" id="KW-0677">Repeat</keyword>
<gene>
    <name evidence="11" type="primary">20195159</name>
    <name evidence="10" type="ORF">HELRODRAFT_110232</name>
</gene>
<dbReference type="SMART" id="SM00184">
    <property type="entry name" value="RING"/>
    <property type="match status" value="1"/>
</dbReference>
<dbReference type="PROSITE" id="PS50089">
    <property type="entry name" value="ZF_RING_2"/>
    <property type="match status" value="1"/>
</dbReference>
<dbReference type="PANTHER" id="PTHR24104:SF57">
    <property type="entry name" value="BEE-MILK PROTEIN"/>
    <property type="match status" value="1"/>
</dbReference>
<sequence length="772" mass="85518">MRTTTTRSDNSSNIFYNYYSSPSSSRCKIEDIQKKFLSCHVCKELYRQPKLLPCLHSFCLPCLNSYVPDHSLSLACPICRQHSILPVSGVSGLRDNNFVSELATQLRNFLGKEAYMQPFNPSETMAITCLQHEQVDVSHYCVDCDTIICGACIQVEHRDHTMKILNEFVVDEKVSLEKTLKKLINHSKPPTLALRNIEKTQDKLMKQTLQSEQTINEHYGHLIKALEHRREYLLAQLFKKSSEKKEILNFQKRSVENLKSTLDLFKESIESCLTLIDDPVKIILAKKELQDSLEQFFSTASSLPNQKENDKGDKTLEDEINELNIIPADLGVILCSSAVAHETTASGENLKKCHLNNPARVVVTTKNFKGVVVSNLGAKLSAKITYLNTSDSTAFKLDKKRPKSAQNTEMTLDVVQLEINLFGQPICNSPFTIKIKPELPGTSSKKSALNSNRLRETSFKTSPRPLHANRKPSSASASQHDGPCQRIGSKGHNKGEFMNLQGIAVHDERIAVADSNGQCVQIFSLEGDCLLKFGVKGRSPGQMQRPTSVTFTPDGQNILVSDYENKWIGIYTIEGKFLSRLGHGKLVGPKGVAIDAQGRVVVVDNKSSTVFLYTLSGKILGKFGLRAIDHESSGQPVVRNTYAEAQARMAGPHFCAIDPIDGDVVVTDFHNHKVKVFTSEGQYKFTFGSAGDGNGQFSAPTGVCIDSQGNILVADWGNSRVQIFDKNGSFLCFIDTSSDPLYGPQGIAMTKDNDIIVADSGNHCLKIYKQLL</sequence>
<keyword evidence="1" id="KW-0479">Metal-binding</keyword>
<dbReference type="InterPro" id="IPR011042">
    <property type="entry name" value="6-blade_b-propeller_TolB-like"/>
</dbReference>
<dbReference type="CTD" id="20195159"/>
<dbReference type="InterPro" id="IPR050952">
    <property type="entry name" value="TRIM-NHL_E3_ligases"/>
</dbReference>
<dbReference type="GO" id="GO:0000209">
    <property type="term" value="P:protein polyubiquitination"/>
    <property type="evidence" value="ECO:0000318"/>
    <property type="project" value="GO_Central"/>
</dbReference>
<keyword evidence="12" id="KW-1185">Reference proteome</keyword>
<dbReference type="Gene3D" id="3.30.160.60">
    <property type="entry name" value="Classic Zinc Finger"/>
    <property type="match status" value="1"/>
</dbReference>
<feature type="domain" description="RING-type" evidence="8">
    <location>
        <begin position="39"/>
        <end position="80"/>
    </location>
</feature>
<dbReference type="KEGG" id="hro:HELRODRAFT_110232"/>